<comment type="caution">
    <text evidence="1">The sequence shown here is derived from an EMBL/GenBank/DDBJ whole genome shotgun (WGS) entry which is preliminary data.</text>
</comment>
<sequence>MPHSMQSSKHLPLRGLVLTRAQIPYVPRMRAASNKQPYPVPLAKPMRTVTQ</sequence>
<accession>A0AA40C8T8</accession>
<protein>
    <submittedName>
        <fullName evidence="1">Uncharacterized protein</fullName>
    </submittedName>
</protein>
<evidence type="ECO:0000313" key="2">
    <source>
        <dbReference type="Proteomes" id="UP001174934"/>
    </source>
</evidence>
<proteinExistence type="predicted"/>
<dbReference type="EMBL" id="JAULSR010000002">
    <property type="protein sequence ID" value="KAK0629240.1"/>
    <property type="molecule type" value="Genomic_DNA"/>
</dbReference>
<organism evidence="1 2">
    <name type="scientific">Bombardia bombarda</name>
    <dbReference type="NCBI Taxonomy" id="252184"/>
    <lineage>
        <taxon>Eukaryota</taxon>
        <taxon>Fungi</taxon>
        <taxon>Dikarya</taxon>
        <taxon>Ascomycota</taxon>
        <taxon>Pezizomycotina</taxon>
        <taxon>Sordariomycetes</taxon>
        <taxon>Sordariomycetidae</taxon>
        <taxon>Sordariales</taxon>
        <taxon>Lasiosphaeriaceae</taxon>
        <taxon>Bombardia</taxon>
    </lineage>
</organism>
<dbReference type="AlphaFoldDB" id="A0AA40C8T8"/>
<dbReference type="Proteomes" id="UP001174934">
    <property type="component" value="Unassembled WGS sequence"/>
</dbReference>
<evidence type="ECO:0000313" key="1">
    <source>
        <dbReference type="EMBL" id="KAK0629240.1"/>
    </source>
</evidence>
<keyword evidence="2" id="KW-1185">Reference proteome</keyword>
<gene>
    <name evidence="1" type="ORF">B0T17DRAFT_525029</name>
</gene>
<name>A0AA40C8T8_9PEZI</name>
<reference evidence="1" key="1">
    <citation type="submission" date="2023-06" db="EMBL/GenBank/DDBJ databases">
        <title>Genome-scale phylogeny and comparative genomics of the fungal order Sordariales.</title>
        <authorList>
            <consortium name="Lawrence Berkeley National Laboratory"/>
            <person name="Hensen N."/>
            <person name="Bonometti L."/>
            <person name="Westerberg I."/>
            <person name="Brannstrom I.O."/>
            <person name="Guillou S."/>
            <person name="Cros-Aarteil S."/>
            <person name="Calhoun S."/>
            <person name="Haridas S."/>
            <person name="Kuo A."/>
            <person name="Mondo S."/>
            <person name="Pangilinan J."/>
            <person name="Riley R."/>
            <person name="LaButti K."/>
            <person name="Andreopoulos B."/>
            <person name="Lipzen A."/>
            <person name="Chen C."/>
            <person name="Yanf M."/>
            <person name="Daum C."/>
            <person name="Ng V."/>
            <person name="Clum A."/>
            <person name="Steindorff A."/>
            <person name="Ohm R."/>
            <person name="Martin F."/>
            <person name="Silar P."/>
            <person name="Natvig D."/>
            <person name="Lalanne C."/>
            <person name="Gautier V."/>
            <person name="Ament-velasquez S.L."/>
            <person name="Kruys A."/>
            <person name="Hutchinson M.I."/>
            <person name="Powell A.J."/>
            <person name="Barry K."/>
            <person name="Miller A.N."/>
            <person name="Grigoriev I.V."/>
            <person name="Debuchy R."/>
            <person name="Gladieux P."/>
            <person name="Thoren M.H."/>
            <person name="Johannesson H."/>
        </authorList>
    </citation>
    <scope>NUCLEOTIDE SEQUENCE</scope>
    <source>
        <strain evidence="1">SMH3391-2</strain>
    </source>
</reference>